<evidence type="ECO:0000313" key="2">
    <source>
        <dbReference type="Proteomes" id="UP000069773"/>
    </source>
</evidence>
<keyword evidence="2" id="KW-1185">Reference proteome</keyword>
<accession>A0ABQ0KRI2</accession>
<reference evidence="1 2" key="1">
    <citation type="journal article" date="2016" name="Genome Announc.">
        <title>Draft Genome Sequences of Five Rapidly Growing Mycobacterium Species, M. thermoresistibile, M. fortuitum subsp. acetamidolyticum, M. canariasense, M. brisbanense, and M. novocastrense.</title>
        <authorList>
            <person name="Katahira K."/>
            <person name="Ogura Y."/>
            <person name="Gotoh Y."/>
            <person name="Hayashi T."/>
        </authorList>
    </citation>
    <scope>NUCLEOTIDE SEQUENCE [LARGE SCALE GENOMIC DNA]</scope>
    <source>
        <strain evidence="1 2">JCM18114</strain>
    </source>
</reference>
<proteinExistence type="predicted"/>
<dbReference type="EMBL" id="BCTA01000093">
    <property type="protein sequence ID" value="GAT12245.1"/>
    <property type="molecule type" value="Genomic_DNA"/>
</dbReference>
<organism evidence="1 2">
    <name type="scientific">Mycolicibacterium novocastrense</name>
    <name type="common">Mycobacterium novocastrense</name>
    <dbReference type="NCBI Taxonomy" id="59813"/>
    <lineage>
        <taxon>Bacteria</taxon>
        <taxon>Bacillati</taxon>
        <taxon>Actinomycetota</taxon>
        <taxon>Actinomycetes</taxon>
        <taxon>Mycobacteriales</taxon>
        <taxon>Mycobacteriaceae</taxon>
        <taxon>Mycolicibacterium</taxon>
    </lineage>
</organism>
<comment type="caution">
    <text evidence="1">The sequence shown here is derived from an EMBL/GenBank/DDBJ whole genome shotgun (WGS) entry which is preliminary data.</text>
</comment>
<dbReference type="Proteomes" id="UP000069773">
    <property type="component" value="Unassembled WGS sequence"/>
</dbReference>
<evidence type="ECO:0000313" key="1">
    <source>
        <dbReference type="EMBL" id="GAT12245.1"/>
    </source>
</evidence>
<sequence>MRRSTILEGKYVISGVVVAPEERPFFVLQLSPLLKCRSSSPIYRDRLIGIVRLAAGFVARVAANHDPIVMHSDLVRVQVDVVPPEAADLAASYASGELK</sequence>
<gene>
    <name evidence="1" type="ORF">RMCN_5378</name>
</gene>
<protein>
    <submittedName>
        <fullName evidence="1">Uncharacterized protein</fullName>
    </submittedName>
</protein>
<name>A0ABQ0KRI2_MYCNV</name>